<dbReference type="Gene3D" id="2.60.270.50">
    <property type="match status" value="1"/>
</dbReference>
<name>Q933N1_BACTU</name>
<feature type="region of interest" description="Disordered" evidence="2">
    <location>
        <begin position="84"/>
        <end position="104"/>
    </location>
</feature>
<reference evidence="4" key="2">
    <citation type="submission" date="2001-06" db="EMBL/GenBank/DDBJ databases">
        <title>Coleopteran-toxic polypeptide compositions and insect-resistant transgenic plants.</title>
        <authorList>
            <person name="Rupar M.J."/>
            <person name="Donovan W.P."/>
            <person name="Chu C.-R."/>
            <person name="Pease E."/>
            <person name="Slaney A.C."/>
            <person name="Malvar T.M."/>
            <person name="Baum J.A."/>
        </authorList>
    </citation>
    <scope>NUCLEOTIDE SEQUENCE</scope>
    <source>
        <strain evidence="4">EG5899</strain>
    </source>
</reference>
<dbReference type="EMBL" id="AY036014">
    <property type="protein sequence ID" value="AAK64560.1"/>
    <property type="molecule type" value="Genomic_DNA"/>
</dbReference>
<dbReference type="InterPro" id="IPR009413">
    <property type="entry name" value="Aegerolysin-typ"/>
</dbReference>
<accession>Q933N1</accession>
<reference evidence="3" key="3">
    <citation type="journal article" date="2002" name="Appl. Environ. Microbiol.">
        <title>Novel Bacillus thuringiensis binary insecticidal crystal proteins active on western corn rootworm, Diabrotica virgifera virgifera LeConte.</title>
        <authorList>
            <person name="Ellis R.T."/>
            <person name="Stockhoff B.A."/>
            <person name="Stamp L."/>
            <person name="Schnepf H.E."/>
            <person name="Schwab G.E."/>
            <person name="Knuth M."/>
            <person name="Russell J."/>
            <person name="Cardineau G.A."/>
            <person name="Narva K.E."/>
        </authorList>
    </citation>
    <scope>NUCLEOTIDE SEQUENCE</scope>
    <source>
        <strain evidence="3">PS80JJ1</strain>
    </source>
</reference>
<evidence type="ECO:0000313" key="4">
    <source>
        <dbReference type="EMBL" id="AAK64560.1"/>
    </source>
</evidence>
<dbReference type="GO" id="GO:0019836">
    <property type="term" value="P:symbiont-mediated hemolysis of host erythrocyte"/>
    <property type="evidence" value="ECO:0007669"/>
    <property type="project" value="InterPro"/>
</dbReference>
<evidence type="ECO:0000256" key="1">
    <source>
        <dbReference type="ARBA" id="ARBA00010795"/>
    </source>
</evidence>
<reference evidence="5" key="6">
    <citation type="journal article" date="2005" name="Appl. Environ. Microbiol.">
        <title>Characterization of Cry34/Cry35 binary insecticidal proteins from diverse Bacillus thuringiensis strain collections.</title>
        <authorList>
            <person name="Schnepf H.E."/>
            <person name="Lee S."/>
            <person name="Dojillo J."/>
            <person name="Burmeister P."/>
            <person name="Fencil K."/>
            <person name="Morera L."/>
            <person name="Nygaard L."/>
            <person name="Narva K.E."/>
            <person name="Wolt J.D."/>
        </authorList>
    </citation>
    <scope>NUCLEOTIDE SEQUENCE</scope>
    <source>
        <strain evidence="5">PS185GG</strain>
        <strain evidence="6">PS69Q</strain>
    </source>
</reference>
<comment type="similarity">
    <text evidence="1">Belongs to the aegerolysin family.</text>
</comment>
<dbReference type="AlphaFoldDB" id="Q933N1"/>
<evidence type="ECO:0000313" key="5">
    <source>
        <dbReference type="EMBL" id="AAT29030.1"/>
    </source>
</evidence>
<dbReference type="SMR" id="Q933N1"/>
<dbReference type="Pfam" id="PF06355">
    <property type="entry name" value="Aegerolysin"/>
    <property type="match status" value="1"/>
</dbReference>
<reference evidence="5" key="5">
    <citation type="submission" date="2004-02" db="EMBL/GenBank/DDBJ databases">
        <authorList>
            <person name="Schnepf H.Ernest."/>
            <person name="Lee S."/>
            <person name="Dojillo J."/>
            <person name="Diehl P."/>
            <person name="Fencil K."/>
            <person name="Stamp L."/>
            <person name="Nygaard L."/>
            <person name="Narva K.E."/>
            <person name="Wolt J.D."/>
        </authorList>
    </citation>
    <scope>NUCLEOTIDE SEQUENCE</scope>
    <source>
        <strain evidence="5">PS185GG</strain>
        <strain evidence="6">PS69Q</strain>
    </source>
</reference>
<reference evidence="4" key="4">
    <citation type="journal article" date="2004" name="Appl. Environ. Microbiol.">
        <title>Binary toxins from Bacillus thuringiensis active against the western corn rootworm, Diabrotica virgifera virgifera LeConte.</title>
        <authorList>
            <person name="Baum J.A."/>
            <person name="Chu C.R."/>
            <person name="Rupar M."/>
            <person name="Brown G.R."/>
            <person name="Donovan W.P."/>
            <person name="Huesing J.E."/>
            <person name="Ilagan O."/>
            <person name="Malvar T.M."/>
            <person name="Pleau M."/>
            <person name="Walters M."/>
            <person name="Vaughn T."/>
        </authorList>
    </citation>
    <scope>NUCLEOTIDE SEQUENCE</scope>
    <source>
        <strain evidence="4">EG5899</strain>
    </source>
</reference>
<dbReference type="EMBL" id="AY536897">
    <property type="protein sequence ID" value="AAT29030.1"/>
    <property type="molecule type" value="Genomic_DNA"/>
</dbReference>
<organism evidence="4">
    <name type="scientific">Bacillus thuringiensis</name>
    <dbReference type="NCBI Taxonomy" id="1428"/>
    <lineage>
        <taxon>Bacteria</taxon>
        <taxon>Bacillati</taxon>
        <taxon>Bacillota</taxon>
        <taxon>Bacilli</taxon>
        <taxon>Bacillales</taxon>
        <taxon>Bacillaceae</taxon>
        <taxon>Bacillus</taxon>
        <taxon>Bacillus cereus group</taxon>
    </lineage>
</organism>
<dbReference type="EMBL" id="AY536899">
    <property type="protein sequence ID" value="AAT29032.1"/>
    <property type="molecule type" value="Genomic_DNA"/>
</dbReference>
<proteinExistence type="inferred from homology"/>
<evidence type="ECO:0000313" key="3">
    <source>
        <dbReference type="EMBL" id="AAG50341.1"/>
    </source>
</evidence>
<reference evidence="4" key="1">
    <citation type="submission" date="2001-05" db="EMBL/GenBank/DDBJ databases">
        <authorList>
            <person name="Baum J."/>
        </authorList>
    </citation>
    <scope>NUCLEOTIDE SEQUENCE</scope>
    <source>
        <strain evidence="4">EG5899</strain>
    </source>
</reference>
<evidence type="ECO:0000313" key="6">
    <source>
        <dbReference type="EMBL" id="AAT29032.1"/>
    </source>
</evidence>
<protein>
    <submittedName>
        <fullName evidence="3">13.6 kDa insecticidal crystal protein</fullName>
    </submittedName>
    <submittedName>
        <fullName evidence="5">14 kDa component of binary insecticidal crystal protein</fullName>
    </submittedName>
    <submittedName>
        <fullName evidence="4">Crystal protein ET74</fullName>
    </submittedName>
</protein>
<evidence type="ECO:0000256" key="2">
    <source>
        <dbReference type="SAM" id="MobiDB-lite"/>
    </source>
</evidence>
<dbReference type="EMBL" id="AY016411">
    <property type="protein sequence ID" value="AAG50341.1"/>
    <property type="molecule type" value="Genomic_DNA"/>
</dbReference>
<gene>
    <name evidence="5" type="primary">cry34Aa</name>
</gene>
<sequence>MSAREVHIEINNKTRHTLQLEDKTKLSGGRWRTSPTNVARDTIKTFVAESHGFMTGVEGIIYFSVNGDAEISLHFDNPYIGSNKCDGSSDKPEYEVITQSGSGDKSHVTYTIQTVSLRL</sequence>